<dbReference type="GO" id="GO:0019005">
    <property type="term" value="C:SCF ubiquitin ligase complex"/>
    <property type="evidence" value="ECO:0007669"/>
    <property type="project" value="TreeGrafter"/>
</dbReference>
<dbReference type="SUPFAM" id="SSF52047">
    <property type="entry name" value="RNI-like"/>
    <property type="match status" value="1"/>
</dbReference>
<dbReference type="HOGENOM" id="CLU_019609_0_0_1"/>
<organism evidence="1 2">
    <name type="scientific">Botryobasidium botryosum (strain FD-172 SS1)</name>
    <dbReference type="NCBI Taxonomy" id="930990"/>
    <lineage>
        <taxon>Eukaryota</taxon>
        <taxon>Fungi</taxon>
        <taxon>Dikarya</taxon>
        <taxon>Basidiomycota</taxon>
        <taxon>Agaricomycotina</taxon>
        <taxon>Agaricomycetes</taxon>
        <taxon>Cantharellales</taxon>
        <taxon>Botryobasidiaceae</taxon>
        <taxon>Botryobasidium</taxon>
    </lineage>
</organism>
<protein>
    <recommendedName>
        <fullName evidence="3">F-box domain-containing protein</fullName>
    </recommendedName>
</protein>
<accession>A0A067LZD9</accession>
<name>A0A067LZD9_BOTB1</name>
<evidence type="ECO:0008006" key="3">
    <source>
        <dbReference type="Google" id="ProtNLM"/>
    </source>
</evidence>
<gene>
    <name evidence="1" type="ORF">BOTBODRAFT_37797</name>
</gene>
<dbReference type="PANTHER" id="PTHR13318:SF95">
    <property type="entry name" value="F-BOX PROTEIN YLR352W"/>
    <property type="match status" value="1"/>
</dbReference>
<proteinExistence type="predicted"/>
<dbReference type="AlphaFoldDB" id="A0A067LZD9"/>
<dbReference type="STRING" id="930990.A0A067LZD9"/>
<dbReference type="EMBL" id="KL198088">
    <property type="protein sequence ID" value="KDQ08644.1"/>
    <property type="molecule type" value="Genomic_DNA"/>
</dbReference>
<keyword evidence="2" id="KW-1185">Reference proteome</keyword>
<sequence>MKAIPLPTNVILNIYRLEYNKHEEKLLGLSHVCRLWRDALHSFPDFWANINLHLGKRSPDRKAAYWIKRAGSKPLSIDIFSGGASPSVPSRRMSATIVRTGLVLRGCMDRWDSFTMSGSSSHQIEHLLPICTGYAPRLRVFSLNCWSISSRNNNARRLLVPLLPSVEPRSDSSRLSVSIQGYIPRFTMFGISVTRLSIDFGVDPDGNSFNLNDLGSIFQSCPNLIELDLSALRFEDMSPPLFNGAIALRRLTTLSISWIRNIEGVLNLLQLPSLESITLHEVSWSDAARAAVYNLFESSRSLSSVVIGDDDECRSRGDPAPFQESPLTLCNVTTFHVWGDWTFLGPLLDRLTLPRVQTLDLGGASHSTLHRLISLSTDLHDLSLRNLTEAARPTPAPSLTPILLPHLTSLQISGFPAFVDYIHVPQLNTLILEHRSNSARIANSGPALRAVVERSAPALTKLRLQGLNVSDEDMQWCFEHLLNLEELSITFCAISDSILSALASPPSPGRNTNWLLPRLKRFVFNENDRITPRGAIEFLASRTLNPVPGIFGGFGFVDHLSHEDAAVIVSYGDFLSITDSITYHMEIGDLEVGDLEIDDLEIGELGIDEL</sequence>
<reference evidence="2" key="1">
    <citation type="journal article" date="2014" name="Proc. Natl. Acad. Sci. U.S.A.">
        <title>Extensive sampling of basidiomycete genomes demonstrates inadequacy of the white-rot/brown-rot paradigm for wood decay fungi.</title>
        <authorList>
            <person name="Riley R."/>
            <person name="Salamov A.A."/>
            <person name="Brown D.W."/>
            <person name="Nagy L.G."/>
            <person name="Floudas D."/>
            <person name="Held B.W."/>
            <person name="Levasseur A."/>
            <person name="Lombard V."/>
            <person name="Morin E."/>
            <person name="Otillar R."/>
            <person name="Lindquist E.A."/>
            <person name="Sun H."/>
            <person name="LaButti K.M."/>
            <person name="Schmutz J."/>
            <person name="Jabbour D."/>
            <person name="Luo H."/>
            <person name="Baker S.E."/>
            <person name="Pisabarro A.G."/>
            <person name="Walton J.D."/>
            <person name="Blanchette R.A."/>
            <person name="Henrissat B."/>
            <person name="Martin F."/>
            <person name="Cullen D."/>
            <person name="Hibbett D.S."/>
            <person name="Grigoriev I.V."/>
        </authorList>
    </citation>
    <scope>NUCLEOTIDE SEQUENCE [LARGE SCALE GENOMIC DNA]</scope>
    <source>
        <strain evidence="2">FD-172 SS1</strain>
    </source>
</reference>
<dbReference type="PANTHER" id="PTHR13318">
    <property type="entry name" value="PARTNER OF PAIRED, ISOFORM B-RELATED"/>
    <property type="match status" value="1"/>
</dbReference>
<dbReference type="GO" id="GO:0031146">
    <property type="term" value="P:SCF-dependent proteasomal ubiquitin-dependent protein catabolic process"/>
    <property type="evidence" value="ECO:0007669"/>
    <property type="project" value="TreeGrafter"/>
</dbReference>
<dbReference type="OrthoDB" id="2886770at2759"/>
<dbReference type="Proteomes" id="UP000027195">
    <property type="component" value="Unassembled WGS sequence"/>
</dbReference>
<dbReference type="InterPro" id="IPR032675">
    <property type="entry name" value="LRR_dom_sf"/>
</dbReference>
<dbReference type="Gene3D" id="3.80.10.10">
    <property type="entry name" value="Ribonuclease Inhibitor"/>
    <property type="match status" value="2"/>
</dbReference>
<evidence type="ECO:0000313" key="1">
    <source>
        <dbReference type="EMBL" id="KDQ08644.1"/>
    </source>
</evidence>
<evidence type="ECO:0000313" key="2">
    <source>
        <dbReference type="Proteomes" id="UP000027195"/>
    </source>
</evidence>
<dbReference type="InParanoid" id="A0A067LZD9"/>